<proteinExistence type="predicted"/>
<reference evidence="8 9" key="1">
    <citation type="submission" date="2018-06" db="EMBL/GenBank/DDBJ databases">
        <title>Freshwater and sediment microbial communities from various areas in North America, analyzing microbe dynamics in response to fracking.</title>
        <authorList>
            <person name="Lamendella R."/>
        </authorList>
    </citation>
    <scope>NUCLEOTIDE SEQUENCE [LARGE SCALE GENOMIC DNA]</scope>
    <source>
        <strain evidence="8 9">NG-13</strain>
    </source>
</reference>
<evidence type="ECO:0000256" key="1">
    <source>
        <dbReference type="ARBA" id="ARBA00023015"/>
    </source>
</evidence>
<keyword evidence="9" id="KW-1185">Reference proteome</keyword>
<evidence type="ECO:0000259" key="5">
    <source>
        <dbReference type="PROSITE" id="PS01124"/>
    </source>
</evidence>
<dbReference type="SUPFAM" id="SSF52172">
    <property type="entry name" value="CheY-like"/>
    <property type="match status" value="1"/>
</dbReference>
<feature type="domain" description="GGDEF" evidence="7">
    <location>
        <begin position="180"/>
        <end position="308"/>
    </location>
</feature>
<dbReference type="PROSITE" id="PS50887">
    <property type="entry name" value="GGDEF"/>
    <property type="match status" value="1"/>
</dbReference>
<evidence type="ECO:0000256" key="3">
    <source>
        <dbReference type="ARBA" id="ARBA00023163"/>
    </source>
</evidence>
<feature type="domain" description="Response regulatory" evidence="6">
    <location>
        <begin position="6"/>
        <end position="121"/>
    </location>
</feature>
<evidence type="ECO:0000256" key="2">
    <source>
        <dbReference type="ARBA" id="ARBA00023125"/>
    </source>
</evidence>
<dbReference type="SUPFAM" id="SSF46689">
    <property type="entry name" value="Homeodomain-like"/>
    <property type="match status" value="2"/>
</dbReference>
<dbReference type="InterPro" id="IPR009057">
    <property type="entry name" value="Homeodomain-like_sf"/>
</dbReference>
<dbReference type="EMBL" id="QLLI01000004">
    <property type="protein sequence ID" value="RAI98337.1"/>
    <property type="molecule type" value="Genomic_DNA"/>
</dbReference>
<dbReference type="SMART" id="SM00448">
    <property type="entry name" value="REC"/>
    <property type="match status" value="1"/>
</dbReference>
<dbReference type="PROSITE" id="PS01124">
    <property type="entry name" value="HTH_ARAC_FAMILY_2"/>
    <property type="match status" value="1"/>
</dbReference>
<dbReference type="InterPro" id="IPR020449">
    <property type="entry name" value="Tscrpt_reg_AraC-type_HTH"/>
</dbReference>
<dbReference type="InterPro" id="IPR041522">
    <property type="entry name" value="CdaR_GGDEF"/>
</dbReference>
<dbReference type="Proteomes" id="UP000248827">
    <property type="component" value="Unassembled WGS sequence"/>
</dbReference>
<dbReference type="InterPro" id="IPR018062">
    <property type="entry name" value="HTH_AraC-typ_CS"/>
</dbReference>
<dbReference type="PRINTS" id="PR00032">
    <property type="entry name" value="HTHARAC"/>
</dbReference>
<keyword evidence="1" id="KW-0805">Transcription regulation</keyword>
<dbReference type="RefSeq" id="WP_111619741.1">
    <property type="nucleotide sequence ID" value="NZ_QLLI01000004.1"/>
</dbReference>
<dbReference type="InterPro" id="IPR000160">
    <property type="entry name" value="GGDEF_dom"/>
</dbReference>
<dbReference type="Gene3D" id="3.40.50.2300">
    <property type="match status" value="1"/>
</dbReference>
<dbReference type="InterPro" id="IPR018060">
    <property type="entry name" value="HTH_AraC"/>
</dbReference>
<dbReference type="SMART" id="SM00342">
    <property type="entry name" value="HTH_ARAC"/>
    <property type="match status" value="1"/>
</dbReference>
<comment type="caution">
    <text evidence="8">The sequence shown here is derived from an EMBL/GenBank/DDBJ whole genome shotgun (WGS) entry which is preliminary data.</text>
</comment>
<organism evidence="8 9">
    <name type="scientific">Paenibacillus pabuli</name>
    <dbReference type="NCBI Taxonomy" id="1472"/>
    <lineage>
        <taxon>Bacteria</taxon>
        <taxon>Bacillati</taxon>
        <taxon>Bacillota</taxon>
        <taxon>Bacilli</taxon>
        <taxon>Bacillales</taxon>
        <taxon>Paenibacillaceae</taxon>
        <taxon>Paenibacillus</taxon>
    </lineage>
</organism>
<evidence type="ECO:0000259" key="7">
    <source>
        <dbReference type="PROSITE" id="PS50887"/>
    </source>
</evidence>
<dbReference type="Pfam" id="PF12833">
    <property type="entry name" value="HTH_18"/>
    <property type="match status" value="1"/>
</dbReference>
<dbReference type="PANTHER" id="PTHR43280">
    <property type="entry name" value="ARAC-FAMILY TRANSCRIPTIONAL REGULATOR"/>
    <property type="match status" value="1"/>
</dbReference>
<keyword evidence="4" id="KW-0597">Phosphoprotein</keyword>
<sequence>MKHTFSMVVVDDIPAVVDGIAHDLPWGDHAIEVVGTAYDGLDGLKLIQEKQPDIIVTDIRMPKLSGIEMIEQAKHLGAKLIFISGYSDFSYAQQVLNLGGFDYILKPFTPDELLETICRAKAQLEKEKESRHHLMDVERKLRESMPLLRQEYLNLLVRYSSHPETVKEKWNFLNVNMNDHYFTVFTVEMDHYYTNKAGVSEVELQRFSLQNILEETIRTFTGAIVFRDDINRFVCIVNDDEDADNEDMLRIAEACRENVEKYTRYSISIGVGTRVEHIHELPITYQQAMYALSYNFYTGGNSVFAYPSYADNQATYVKFSSEKERELVYLLRSGATSKINEVLDGIFSEWKDSQAMPTPDKVKVFWIELMVNVRNAINEDLELEEPHFFDRKIHKLTYDTDSLSELQSIVAEICHMYCENIGKKQKETAHVVINESIAYIREHLHLNESVADYAKQVHLSTSYYSNLFKKVTNQSVLQFVVQERIEKAKILILQGKSLQEVAMEVGYEERSYFSDVFKKKVGMTPSEFKKQYQN</sequence>
<dbReference type="CDD" id="cd17536">
    <property type="entry name" value="REC_YesN-like"/>
    <property type="match status" value="1"/>
</dbReference>
<dbReference type="Pfam" id="PF17853">
    <property type="entry name" value="GGDEF_2"/>
    <property type="match status" value="1"/>
</dbReference>
<evidence type="ECO:0000259" key="6">
    <source>
        <dbReference type="PROSITE" id="PS50110"/>
    </source>
</evidence>
<dbReference type="PROSITE" id="PS00041">
    <property type="entry name" value="HTH_ARAC_FAMILY_1"/>
    <property type="match status" value="1"/>
</dbReference>
<name>A0ABX9BMU2_9BACL</name>
<evidence type="ECO:0000256" key="4">
    <source>
        <dbReference type="PROSITE-ProRule" id="PRU00169"/>
    </source>
</evidence>
<dbReference type="Gene3D" id="1.10.10.60">
    <property type="entry name" value="Homeodomain-like"/>
    <property type="match status" value="2"/>
</dbReference>
<feature type="domain" description="HTH araC/xylS-type" evidence="5">
    <location>
        <begin position="434"/>
        <end position="531"/>
    </location>
</feature>
<dbReference type="InterPro" id="IPR011006">
    <property type="entry name" value="CheY-like_superfamily"/>
</dbReference>
<keyword evidence="2" id="KW-0238">DNA-binding</keyword>
<dbReference type="PANTHER" id="PTHR43280:SF2">
    <property type="entry name" value="HTH-TYPE TRANSCRIPTIONAL REGULATOR EXSA"/>
    <property type="match status" value="1"/>
</dbReference>
<keyword evidence="3" id="KW-0804">Transcription</keyword>
<dbReference type="Pfam" id="PF00072">
    <property type="entry name" value="Response_reg"/>
    <property type="match status" value="1"/>
</dbReference>
<protein>
    <submittedName>
        <fullName evidence="8">Two-component system response regulator YesN</fullName>
    </submittedName>
</protein>
<dbReference type="PROSITE" id="PS50110">
    <property type="entry name" value="RESPONSE_REGULATORY"/>
    <property type="match status" value="1"/>
</dbReference>
<accession>A0ABX9BMU2</accession>
<evidence type="ECO:0000313" key="9">
    <source>
        <dbReference type="Proteomes" id="UP000248827"/>
    </source>
</evidence>
<gene>
    <name evidence="8" type="ORF">DET54_104394</name>
</gene>
<feature type="modified residue" description="4-aspartylphosphate" evidence="4">
    <location>
        <position position="58"/>
    </location>
</feature>
<dbReference type="InterPro" id="IPR001789">
    <property type="entry name" value="Sig_transdc_resp-reg_receiver"/>
</dbReference>
<evidence type="ECO:0000313" key="8">
    <source>
        <dbReference type="EMBL" id="RAI98337.1"/>
    </source>
</evidence>